<feature type="compositionally biased region" description="Polar residues" evidence="11">
    <location>
        <begin position="1110"/>
        <end position="1196"/>
    </location>
</feature>
<evidence type="ECO:0000256" key="10">
    <source>
        <dbReference type="RuleBase" id="RU000454"/>
    </source>
</evidence>
<evidence type="ECO:0000256" key="1">
    <source>
        <dbReference type="ARBA" id="ARBA00007447"/>
    </source>
</evidence>
<dbReference type="InterPro" id="IPR033121">
    <property type="entry name" value="PEPTIDASE_A1"/>
</dbReference>
<feature type="compositionally biased region" description="Low complexity" evidence="11">
    <location>
        <begin position="2774"/>
        <end position="2784"/>
    </location>
</feature>
<feature type="compositionally biased region" description="Basic and acidic residues" evidence="11">
    <location>
        <begin position="1842"/>
        <end position="1869"/>
    </location>
</feature>
<evidence type="ECO:0000313" key="16">
    <source>
        <dbReference type="Proteomes" id="UP001620626"/>
    </source>
</evidence>
<feature type="compositionally biased region" description="Basic and acidic residues" evidence="11">
    <location>
        <begin position="1903"/>
        <end position="2029"/>
    </location>
</feature>
<feature type="compositionally biased region" description="Basic and acidic residues" evidence="11">
    <location>
        <begin position="2990"/>
        <end position="3012"/>
    </location>
</feature>
<feature type="compositionally biased region" description="Polar residues" evidence="11">
    <location>
        <begin position="1307"/>
        <end position="1341"/>
    </location>
</feature>
<feature type="compositionally biased region" description="Basic and acidic residues" evidence="11">
    <location>
        <begin position="2467"/>
        <end position="2487"/>
    </location>
</feature>
<feature type="compositionally biased region" description="Polar residues" evidence="11">
    <location>
        <begin position="2036"/>
        <end position="2048"/>
    </location>
</feature>
<dbReference type="FunFam" id="2.40.70.10:FF:000044">
    <property type="entry name" value="Lysosomal aspartic protease"/>
    <property type="match status" value="1"/>
</dbReference>
<feature type="compositionally biased region" description="Basic and acidic residues" evidence="11">
    <location>
        <begin position="1416"/>
        <end position="1781"/>
    </location>
</feature>
<dbReference type="Gene3D" id="2.60.40.1960">
    <property type="match status" value="1"/>
</dbReference>
<dbReference type="InterPro" id="IPR001461">
    <property type="entry name" value="Aspartic_peptidase_A1"/>
</dbReference>
<evidence type="ECO:0000259" key="14">
    <source>
        <dbReference type="PROSITE" id="PS51767"/>
    </source>
</evidence>
<dbReference type="Pfam" id="PF00026">
    <property type="entry name" value="Asp"/>
    <property type="match status" value="1"/>
</dbReference>
<keyword evidence="16" id="KW-1185">Reference proteome</keyword>
<feature type="disulfide bond" evidence="9">
    <location>
        <begin position="320"/>
        <end position="324"/>
    </location>
</feature>
<dbReference type="GO" id="GO:0006508">
    <property type="term" value="P:proteolysis"/>
    <property type="evidence" value="ECO:0007669"/>
    <property type="project" value="UniProtKB-KW"/>
</dbReference>
<feature type="compositionally biased region" description="Polar residues" evidence="11">
    <location>
        <begin position="809"/>
        <end position="856"/>
    </location>
</feature>
<dbReference type="Proteomes" id="UP001620626">
    <property type="component" value="Unassembled WGS sequence"/>
</dbReference>
<feature type="compositionally biased region" description="Basic and acidic residues" evidence="11">
    <location>
        <begin position="3082"/>
        <end position="3098"/>
    </location>
</feature>
<feature type="domain" description="Peptidase A1" evidence="14">
    <location>
        <begin position="124"/>
        <end position="441"/>
    </location>
</feature>
<keyword evidence="6 9" id="KW-1015">Disulfide bond</keyword>
<feature type="chain" id="PRO_5044814793" evidence="12">
    <location>
        <begin position="22"/>
        <end position="3339"/>
    </location>
</feature>
<dbReference type="PROSITE" id="PS51767">
    <property type="entry name" value="PEPTIDASE_A1"/>
    <property type="match status" value="1"/>
</dbReference>
<feature type="compositionally biased region" description="Basic and acidic residues" evidence="11">
    <location>
        <begin position="2323"/>
        <end position="2399"/>
    </location>
</feature>
<feature type="compositionally biased region" description="Gly residues" evidence="11">
    <location>
        <begin position="2611"/>
        <end position="2625"/>
    </location>
</feature>
<dbReference type="InterPro" id="IPR001969">
    <property type="entry name" value="Aspartic_peptidase_AS"/>
</dbReference>
<dbReference type="SMART" id="SM00034">
    <property type="entry name" value="CLECT"/>
    <property type="match status" value="1"/>
</dbReference>
<feature type="region of interest" description="Disordered" evidence="11">
    <location>
        <begin position="2954"/>
        <end position="3206"/>
    </location>
</feature>
<dbReference type="PRINTS" id="PR00792">
    <property type="entry name" value="PEPSIN"/>
</dbReference>
<name>A0ABD2J0J2_9BILA</name>
<organism evidence="15 16">
    <name type="scientific">Heterodera trifolii</name>
    <dbReference type="NCBI Taxonomy" id="157864"/>
    <lineage>
        <taxon>Eukaryota</taxon>
        <taxon>Metazoa</taxon>
        <taxon>Ecdysozoa</taxon>
        <taxon>Nematoda</taxon>
        <taxon>Chromadorea</taxon>
        <taxon>Rhabditida</taxon>
        <taxon>Tylenchina</taxon>
        <taxon>Tylenchomorpha</taxon>
        <taxon>Tylenchoidea</taxon>
        <taxon>Heteroderidae</taxon>
        <taxon>Heteroderinae</taxon>
        <taxon>Heterodera</taxon>
    </lineage>
</organism>
<feature type="compositionally biased region" description="Basic and acidic residues" evidence="11">
    <location>
        <begin position="1811"/>
        <end position="1821"/>
    </location>
</feature>
<dbReference type="PANTHER" id="PTHR47966:SF51">
    <property type="entry name" value="BETA-SITE APP-CLEAVING ENZYME, ISOFORM A-RELATED"/>
    <property type="match status" value="1"/>
</dbReference>
<feature type="region of interest" description="Disordered" evidence="11">
    <location>
        <begin position="3315"/>
        <end position="3339"/>
    </location>
</feature>
<dbReference type="EMBL" id="JBICBT010001056">
    <property type="protein sequence ID" value="KAL3085629.1"/>
    <property type="molecule type" value="Genomic_DNA"/>
</dbReference>
<keyword evidence="2 10" id="KW-0645">Protease</keyword>
<feature type="compositionally biased region" description="Low complexity" evidence="11">
    <location>
        <begin position="3315"/>
        <end position="3327"/>
    </location>
</feature>
<evidence type="ECO:0000256" key="7">
    <source>
        <dbReference type="ARBA" id="ARBA00023180"/>
    </source>
</evidence>
<feature type="active site" evidence="8">
    <location>
        <position position="329"/>
    </location>
</feature>
<feature type="disulfide bond" evidence="9">
    <location>
        <begin position="155"/>
        <end position="162"/>
    </location>
</feature>
<feature type="compositionally biased region" description="Polar residues" evidence="11">
    <location>
        <begin position="3066"/>
        <end position="3081"/>
    </location>
</feature>
<dbReference type="Gene3D" id="2.40.70.10">
    <property type="entry name" value="Acid Proteases"/>
    <property type="match status" value="2"/>
</dbReference>
<feature type="compositionally biased region" description="Basic and acidic residues" evidence="11">
    <location>
        <begin position="1876"/>
        <end position="1895"/>
    </location>
</feature>
<feature type="compositionally biased region" description="Basic and acidic residues" evidence="11">
    <location>
        <begin position="775"/>
        <end position="788"/>
    </location>
</feature>
<feature type="compositionally biased region" description="Pro residues" evidence="11">
    <location>
        <begin position="2747"/>
        <end position="2757"/>
    </location>
</feature>
<dbReference type="SUPFAM" id="SSF56436">
    <property type="entry name" value="C-type lectin-like"/>
    <property type="match status" value="1"/>
</dbReference>
<feature type="compositionally biased region" description="Basic and acidic residues" evidence="11">
    <location>
        <begin position="2407"/>
        <end position="2419"/>
    </location>
</feature>
<feature type="compositionally biased region" description="Polar residues" evidence="11">
    <location>
        <begin position="873"/>
        <end position="920"/>
    </location>
</feature>
<proteinExistence type="inferred from homology"/>
<keyword evidence="3 12" id="KW-0732">Signal</keyword>
<evidence type="ECO:0000256" key="3">
    <source>
        <dbReference type="ARBA" id="ARBA00022729"/>
    </source>
</evidence>
<feature type="compositionally biased region" description="Basic and acidic residues" evidence="11">
    <location>
        <begin position="2652"/>
        <end position="2720"/>
    </location>
</feature>
<feature type="compositionally biased region" description="Basic and acidic residues" evidence="11">
    <location>
        <begin position="2049"/>
        <end position="2117"/>
    </location>
</feature>
<evidence type="ECO:0000256" key="11">
    <source>
        <dbReference type="SAM" id="MobiDB-lite"/>
    </source>
</evidence>
<dbReference type="Gene3D" id="3.10.100.10">
    <property type="entry name" value="Mannose-Binding Protein A, subunit A"/>
    <property type="match status" value="1"/>
</dbReference>
<dbReference type="InterPro" id="IPR021109">
    <property type="entry name" value="Peptidase_aspartic_dom_sf"/>
</dbReference>
<feature type="compositionally biased region" description="Basic and acidic residues" evidence="11">
    <location>
        <begin position="1791"/>
        <end position="1800"/>
    </location>
</feature>
<dbReference type="InterPro" id="IPR016187">
    <property type="entry name" value="CTDL_fold"/>
</dbReference>
<dbReference type="InterPro" id="IPR016186">
    <property type="entry name" value="C-type_lectin-like/link_sf"/>
</dbReference>
<dbReference type="FunFam" id="2.40.70.10:FF:000009">
    <property type="entry name" value="Aspartic proteinase A1"/>
    <property type="match status" value="1"/>
</dbReference>
<dbReference type="PANTHER" id="PTHR47966">
    <property type="entry name" value="BETA-SITE APP-CLEAVING ENZYME, ISOFORM A-RELATED"/>
    <property type="match status" value="1"/>
</dbReference>
<feature type="domain" description="C-type lectin" evidence="13">
    <location>
        <begin position="585"/>
        <end position="701"/>
    </location>
</feature>
<evidence type="ECO:0000313" key="15">
    <source>
        <dbReference type="EMBL" id="KAL3085629.1"/>
    </source>
</evidence>
<evidence type="ECO:0000256" key="2">
    <source>
        <dbReference type="ARBA" id="ARBA00022670"/>
    </source>
</evidence>
<feature type="disulfide bond" evidence="9">
    <location>
        <begin position="363"/>
        <end position="400"/>
    </location>
</feature>
<reference evidence="15 16" key="1">
    <citation type="submission" date="2024-10" db="EMBL/GenBank/DDBJ databases">
        <authorList>
            <person name="Kim D."/>
        </authorList>
    </citation>
    <scope>NUCLEOTIDE SEQUENCE [LARGE SCALE GENOMIC DNA]</scope>
    <source>
        <strain evidence="15">BH-2024</strain>
    </source>
</reference>
<evidence type="ECO:0000259" key="13">
    <source>
        <dbReference type="PROSITE" id="PS50041"/>
    </source>
</evidence>
<feature type="compositionally biased region" description="Basic and acidic residues" evidence="11">
    <location>
        <begin position="2494"/>
        <end position="2521"/>
    </location>
</feature>
<evidence type="ECO:0000256" key="6">
    <source>
        <dbReference type="ARBA" id="ARBA00023157"/>
    </source>
</evidence>
<sequence>MVNKFLPLIIFVFLLIGTAICRHHHRHFHHHHHQNEQPEMISVPLHRMDTIRARLALTGSLEQFRKHRMESLRRTMERMNNNYNNNEEFSSAESDQEQMPMAQNGVGVGTEIDELLRNYMDAQYYGDISIGSPAQNFTVIFDTGSSNLWVPSKKCPIYNIACSLHHKYDGAKSTSYQPDGRKVAIQYGTGSMKGFVSKDIVCMANICVQKQEFTEATSEPGLTFVAAKFDGILGMGFSEISVQKLPTVFDNMVTQQKVPEPVFAFWLNRDPTSEFGGEITIGGTDQRRFVAPITYTPVTHKAYWQFKMDSISGGDGKLACQNGCQAIADTGTSLLAGPKNDIEKIQKYIGAIPLFHGEYMISCERIPTLPDVTINIGGKAYTLKGKDYVLKMTSMGKSICLSGFMGIDLPERVGELWILGDVFIGRYYTVFDVGQSRVGFAQAKDGNEVPIEPQVRDCVNGGALCFDHSNGVDDSDQQMVEGDFWLIDGVGCCQPLRPAPPWRRLGCRFPSGDEILTIINFTVPPPAHSPNSDGKWYSSQPDSLTSSIANSHSFVEQYDATNIQLRDSVPNDLVPWITGPRSKKYQFNIGKQSWMAAREKCLAQNADLVTIETEEELKWILSHYKPQFPHLRERQVQIGLLLDSPKSNENESVWRWLNGKPLDQNMMNWAFGEPYDEANGRERCALLSIKLDANIDDIDCDMSAGPELSYRFVCERTHEKHIEHESLNNPLWKKLEDILNFFGIRGAQQDDTNRTSGLEEEGYWDRVMGKSDAFKKRNSAELQERPEKQTNGMTIESKMASKTAESEIQEQNTNGQQNVKASELPQQNAKAPEPAQQNAKASEPVIQQQSANEQQNAKASEPAAKASEPAQQNAKVSEHPQQNAKVSEPPQQNAKASEPLQQNAKASVPALQQQSVNEQQNAKESEPAQQNAKASEPPQQNAKASEPAQQNAKASEPVIQQQSANEQQNAKASGPAAKASEPPQQNAKVSEPPQQNAKASEPAQQNAKASEPSQQNSKASEPVQQNAKASEPAQQNAKASEPAQQNVKALETAQQNAKSSEPAIQQQSANEQQNAKASEPAQQNAKASEPAQPNARASEPAKQNAKASEPAQQSAKASEPAQQNAKASEPAQQNAKASEPAQQNAKASEPAQQNAKASEPAQQNAKASEPAQQNAKASEPAQQNAKASEPAQQNAKASEPAQPNAKASEPAQQNAKASEPAQQNAKASEPAQQNAKASEPAQPNAKASEPAQQNAKASEPAQQNAKASEHAQQNAKVLETAQQNAKSSEPAIQQQSANDLQNAKMENITSKDAPNAKSDTSINKQSEIGPNTNEKNAMETNFVVPSSIESRVIEPVREKHPVDHAKSLMLDNTPNSLIAASTDTVGTSVEGVQRMDELDGQNGTNKLRAFRTQLNENREKEKERKKDGKEEAKKEGIEKAEEKVEEKSKKEERKDEQKPAEEKREVGKEVKKEGKEEKEPEKKAESKGEIKEEKKTEKNEEKKEERKTSEKEERQLERNEEKKEENKNAAMSEETKKGKKSEEKEEKKEEIKEENQQKKEEIKDERKEEIKEEKKEAIKEEKKEAIKEEKKPEEKQQKKEEIKEVKKPEQKEEKKEEIKEENQQKKEEIKDERKEEIKEEKKPVEKEQKKEVTKEEKKEAIKEEKKEAIKEEKKEAIKEEKKPEEKQQKKEEIKEEKKPGEKQQKKEEIKEEKKPEEKGKRTTEIKAEKKNEAKLEENKMGKEEKKPEVKDEIKAPIVEKREESIRDGDMNKKANIREQPDMKPNNLIMPENREWKEAKNDQFGGRIDQIMPKKEVNDDSWKKSEVVAMEQMPKEMIAGQKMPKEENNETKKQTEEGQEKKELIGDQKKPILVTTDLRKPTEEIDEPKKQSDKAMEMPINDNKNADEAVDIHNTIKVEMTDQKKPNEEVTDQERPKEAMTDQKKPNEEVTDQKKPKEAMTDQGKPNEEVTDQRKPKEEMTDHKKPREGMTDQGKRKEGVTDQEKPREEIEQGKPKEKQNDQKKQNEDAKIPIMANDMTTIEQKTPIENTTDHKMVKEEENDQKKPKGEVIGELKRQTEEILEQKRPKDNINEVHKQLTADLSDQKKQTDGTKQKIDMETNDQIKANENKVDERKSTEIIADTKMPKKVIKEKNATNGVVIDQQAGKKEINVQKKPEATDRSNGLDKPKEALTDQSNKTEHDINNEQPKALETDQTKKNEVINDQRTKMVDQTKPKEEINVQKKPEATDQSNGLDKPKEALTDQGNKKEQNTNNEQPKALGTDQTKQNKETNDHRTKTIDQTKPKEENNVQKKPEVTDQSNGLDKPKEAFTDQSNKKEHDINKEQINDEKMPKDVIADHGKLKESETDQLMKNEEINDREKPKALETDQMKKNEQIDGQRTKMIGQTKPKEAINDQEKPKANSTDLIKTKEETNDQREPKTVGTDQIKPKEDAANTPVKSKAVIIDLGDPKENNVNDRKKTTTDDKAPKVMPFAKIEKSLHKINDQIDQRIKPREENRDHIKQSRANTEHPLPGQRIKPTKFRKPFDPLSTVADTLERTMLGDDDRDQRQEKSRFETGVGNVNKNGIIPDQIAHLERIISAVQRVMGLGSMISGGGGGGSGGGGGISKKEEEEEAQRNEIAADDVPNKKRTKPEKPADQMGEDSEKNGESGKEKEEGREQEAGRRKEKEKKKMENVQKRGSNRREENGGKEREEMDSDKKGVNGGEEAEKMPNLQQSEPSAGEKVPPYHHPVPPPQPPKWRRRMFGSRIVRPTMDSSSADVSAPASKHRGDELDPSDNTLMNTAVVVRPRDRQHFRHSNVPPVLNILDQATDLYGDLFRMVIDPEGISGVSGGSAGGAQNVQQPEQNKNNTDEINALHEMMMALEADFEEAEREAKTHPGINGGDLVHNIIFPEPDGMAFDECPNGTVADQAEKTEKGGDQEDEADEADQLKNKLKQKLELFGGPKERAENGTKAMEVPKNLTTTNEEVNEEKKVPKLEKLTTDAEKGDDVPKNAENSTKIAENEAEVPKNAANSTQNAKNEAEEPKNAENSTQNAANGTEVVKISENLTISTDNQTSSPTKGENRLEKYGRKSEKQANDEPNTNNGNLAGILAESSSKIKIHDGDEIPITEDPPAAVQLPKQHDTFGNDQQLKNAQIRDDDQFPDGRNAKETLDGKPHQSIQSGQQKVAISAHIEPKASSSSNEWILPLNKSENGANAKDEYSLGNNNSSLSSSVFPQINFDLIRNGKVPTQIEQRHGEERARVGNIYEQFRTKESVYDLIRQIQQAEARRLSVKQSLPPQQFDVNGNLVAAADRPTAAAEETNNEASGFITENPLNLN</sequence>
<protein>
    <submittedName>
        <fullName evidence="15">Uncharacterized protein</fullName>
    </submittedName>
</protein>
<feature type="signal peptide" evidence="12">
    <location>
        <begin position="1"/>
        <end position="21"/>
    </location>
</feature>
<dbReference type="PROSITE" id="PS50041">
    <property type="entry name" value="C_TYPE_LECTIN_2"/>
    <property type="match status" value="1"/>
</dbReference>
<feature type="compositionally biased region" description="Basic and acidic residues" evidence="11">
    <location>
        <begin position="2554"/>
        <end position="2574"/>
    </location>
</feature>
<feature type="compositionally biased region" description="Polar residues" evidence="11">
    <location>
        <begin position="3179"/>
        <end position="3188"/>
    </location>
</feature>
<accession>A0ABD2J0J2</accession>
<feature type="compositionally biased region" description="Polar residues" evidence="11">
    <location>
        <begin position="982"/>
        <end position="1086"/>
    </location>
</feature>
<dbReference type="SUPFAM" id="SSF50630">
    <property type="entry name" value="Acid proteases"/>
    <property type="match status" value="1"/>
</dbReference>
<feature type="region of interest" description="Disordered" evidence="11">
    <location>
        <begin position="775"/>
        <end position="1341"/>
    </location>
</feature>
<feature type="compositionally biased region" description="Low complexity" evidence="11">
    <location>
        <begin position="857"/>
        <end position="872"/>
    </location>
</feature>
<feature type="compositionally biased region" description="Basic and acidic residues" evidence="11">
    <location>
        <begin position="2254"/>
        <end position="2269"/>
    </location>
</feature>
<keyword evidence="4 10" id="KW-0064">Aspartyl protease</keyword>
<feature type="compositionally biased region" description="Basic and acidic residues" evidence="11">
    <location>
        <begin position="3167"/>
        <end position="3177"/>
    </location>
</feature>
<feature type="compositionally biased region" description="Basic and acidic residues" evidence="11">
    <location>
        <begin position="2164"/>
        <end position="2246"/>
    </location>
</feature>
<comment type="similarity">
    <text evidence="1 10">Belongs to the peptidase A1 family.</text>
</comment>
<feature type="region of interest" description="Disordered" evidence="11">
    <location>
        <begin position="1381"/>
        <end position="1821"/>
    </location>
</feature>
<dbReference type="InterPro" id="IPR001304">
    <property type="entry name" value="C-type_lectin-like"/>
</dbReference>
<feature type="compositionally biased region" description="Polar residues" evidence="11">
    <location>
        <begin position="927"/>
        <end position="971"/>
    </location>
</feature>
<dbReference type="PROSITE" id="PS00141">
    <property type="entry name" value="ASP_PROTEASE"/>
    <property type="match status" value="2"/>
</dbReference>
<keyword evidence="7" id="KW-0325">Glycoprotein</keyword>
<evidence type="ECO:0000256" key="8">
    <source>
        <dbReference type="PIRSR" id="PIRSR601461-1"/>
    </source>
</evidence>
<feature type="region of interest" description="Disordered" evidence="11">
    <location>
        <begin position="2610"/>
        <end position="2797"/>
    </location>
</feature>
<dbReference type="CDD" id="cd00037">
    <property type="entry name" value="CLECT"/>
    <property type="match status" value="1"/>
</dbReference>
<feature type="compositionally biased region" description="Polar residues" evidence="11">
    <location>
        <begin position="1250"/>
        <end position="1301"/>
    </location>
</feature>
<feature type="compositionally biased region" description="Basic and acidic residues" evidence="11">
    <location>
        <begin position="2285"/>
        <end position="2315"/>
    </location>
</feature>
<feature type="active site" evidence="8">
    <location>
        <position position="142"/>
    </location>
</feature>
<evidence type="ECO:0000256" key="4">
    <source>
        <dbReference type="ARBA" id="ARBA00022750"/>
    </source>
</evidence>
<evidence type="ECO:0000256" key="9">
    <source>
        <dbReference type="PIRSR" id="PIRSR601461-2"/>
    </source>
</evidence>
<feature type="compositionally biased region" description="Basic and acidic residues" evidence="11">
    <location>
        <begin position="2124"/>
        <end position="2136"/>
    </location>
</feature>
<feature type="compositionally biased region" description="Polar residues" evidence="11">
    <location>
        <begin position="1210"/>
        <end position="1236"/>
    </location>
</feature>
<dbReference type="GO" id="GO:0004190">
    <property type="term" value="F:aspartic-type endopeptidase activity"/>
    <property type="evidence" value="ECO:0007669"/>
    <property type="project" value="UniProtKB-KW"/>
</dbReference>
<gene>
    <name evidence="15" type="ORF">niasHT_037370</name>
</gene>
<evidence type="ECO:0000256" key="12">
    <source>
        <dbReference type="SAM" id="SignalP"/>
    </source>
</evidence>
<keyword evidence="5 10" id="KW-0378">Hydrolase</keyword>
<comment type="caution">
    <text evidence="15">The sequence shown here is derived from an EMBL/GenBank/DDBJ whole genome shotgun (WGS) entry which is preliminary data.</text>
</comment>
<evidence type="ECO:0000256" key="5">
    <source>
        <dbReference type="ARBA" id="ARBA00022801"/>
    </source>
</evidence>
<feature type="region of interest" description="Disordered" evidence="11">
    <location>
        <begin position="1835"/>
        <end position="2585"/>
    </location>
</feature>
<feature type="compositionally biased region" description="Basic and acidic residues" evidence="11">
    <location>
        <begin position="2426"/>
        <end position="2439"/>
    </location>
</feature>